<dbReference type="GO" id="GO:0005737">
    <property type="term" value="C:cytoplasm"/>
    <property type="evidence" value="ECO:0007669"/>
    <property type="project" value="UniProtKB-SubCell"/>
</dbReference>
<dbReference type="HAMAP" id="MF_01852">
    <property type="entry name" value="TsaC"/>
    <property type="match status" value="1"/>
</dbReference>
<keyword evidence="3 9" id="KW-0808">Transferase</keyword>
<keyword evidence="4 9" id="KW-0819">tRNA processing</keyword>
<evidence type="ECO:0000256" key="4">
    <source>
        <dbReference type="ARBA" id="ARBA00022694"/>
    </source>
</evidence>
<evidence type="ECO:0000256" key="1">
    <source>
        <dbReference type="ARBA" id="ARBA00004496"/>
    </source>
</evidence>
<dbReference type="Gene3D" id="3.90.870.10">
    <property type="entry name" value="DHBP synthase"/>
    <property type="match status" value="1"/>
</dbReference>
<dbReference type="GO" id="GO:0000049">
    <property type="term" value="F:tRNA binding"/>
    <property type="evidence" value="ECO:0007669"/>
    <property type="project" value="TreeGrafter"/>
</dbReference>
<comment type="function">
    <text evidence="9">Required for the formation of a threonylcarbamoyl group on adenosine at position 37 (t(6)A37) in tRNAs that read codons beginning with adenine. Catalyzes the conversion of L-threonine, HCO(3)(-)/CO(2) and ATP to give threonylcarbamoyl-AMP (TC-AMP) as the acyladenylate intermediate, with the release of diphosphate.</text>
</comment>
<keyword evidence="2 9" id="KW-0963">Cytoplasm</keyword>
<evidence type="ECO:0000256" key="8">
    <source>
        <dbReference type="ARBA" id="ARBA00048366"/>
    </source>
</evidence>
<evidence type="ECO:0000313" key="11">
    <source>
        <dbReference type="EMBL" id="RWU09544.1"/>
    </source>
</evidence>
<keyword evidence="6 9" id="KW-0547">Nucleotide-binding</keyword>
<evidence type="ECO:0000313" key="12">
    <source>
        <dbReference type="Proteomes" id="UP000288789"/>
    </source>
</evidence>
<dbReference type="EMBL" id="RSFE01000005">
    <property type="protein sequence ID" value="RWU09544.1"/>
    <property type="molecule type" value="Genomic_DNA"/>
</dbReference>
<feature type="domain" description="YrdC-like" evidence="10">
    <location>
        <begin position="5"/>
        <end position="188"/>
    </location>
</feature>
<dbReference type="GO" id="GO:0003725">
    <property type="term" value="F:double-stranded RNA binding"/>
    <property type="evidence" value="ECO:0007669"/>
    <property type="project" value="InterPro"/>
</dbReference>
<gene>
    <name evidence="9" type="primary">tsaC</name>
    <name evidence="11" type="ORF">EGC76_07930</name>
</gene>
<dbReference type="InterPro" id="IPR050156">
    <property type="entry name" value="TC-AMP_synthase_SUA5"/>
</dbReference>
<dbReference type="GO" id="GO:0061710">
    <property type="term" value="F:L-threonylcarbamoyladenylate synthase"/>
    <property type="evidence" value="ECO:0007669"/>
    <property type="project" value="UniProtKB-EC"/>
</dbReference>
<dbReference type="SUPFAM" id="SSF55821">
    <property type="entry name" value="YrdC/RibB"/>
    <property type="match status" value="1"/>
</dbReference>
<dbReference type="PROSITE" id="PS51163">
    <property type="entry name" value="YRDC"/>
    <property type="match status" value="1"/>
</dbReference>
<protein>
    <recommendedName>
        <fullName evidence="9">Threonylcarbamoyl-AMP synthase</fullName>
        <shortName evidence="9">TC-AMP synthase</shortName>
        <ecNumber evidence="9">2.7.7.87</ecNumber>
    </recommendedName>
    <alternativeName>
        <fullName evidence="9">L-threonylcarbamoyladenylate synthase</fullName>
    </alternativeName>
    <alternativeName>
        <fullName evidence="9">t(6)A37 threonylcarbamoyladenosine biosynthesis protein TsaC</fullName>
    </alternativeName>
    <alternativeName>
        <fullName evidence="9">tRNA threonylcarbamoyladenosine biosynthesis protein TsaC</fullName>
    </alternativeName>
</protein>
<organism evidence="11 12">
    <name type="scientific">Pseudidiomarina gelatinasegens</name>
    <dbReference type="NCBI Taxonomy" id="2487740"/>
    <lineage>
        <taxon>Bacteria</taxon>
        <taxon>Pseudomonadati</taxon>
        <taxon>Pseudomonadota</taxon>
        <taxon>Gammaproteobacteria</taxon>
        <taxon>Alteromonadales</taxon>
        <taxon>Idiomarinaceae</taxon>
        <taxon>Pseudidiomarina</taxon>
    </lineage>
</organism>
<dbReference type="NCBIfam" id="TIGR00057">
    <property type="entry name" value="L-threonylcarbamoyladenylate synthase"/>
    <property type="match status" value="1"/>
</dbReference>
<dbReference type="AlphaFoldDB" id="A0A443YZ93"/>
<evidence type="ECO:0000256" key="7">
    <source>
        <dbReference type="ARBA" id="ARBA00022840"/>
    </source>
</evidence>
<sequence>MTEQTDPWLPAKQAFAQGELLAYPTEAVFGLGCDPRNESAVQKLLQAKQRPQEKGLILLAADYSQLVGFVADAKIPQDKRFSVFSNWPGAVTLLLPASDNVPEWLRGTHDKIAVRVTAHEPARQLCKALGSAIVSTSANLSGQPALTTAADVRETFGESIAWVMDAPTGGATKPSRIIDPLTQEIFRD</sequence>
<comment type="catalytic activity">
    <reaction evidence="8 9">
        <text>L-threonine + hydrogencarbonate + ATP = L-threonylcarbamoyladenylate + diphosphate + H2O</text>
        <dbReference type="Rhea" id="RHEA:36407"/>
        <dbReference type="ChEBI" id="CHEBI:15377"/>
        <dbReference type="ChEBI" id="CHEBI:17544"/>
        <dbReference type="ChEBI" id="CHEBI:30616"/>
        <dbReference type="ChEBI" id="CHEBI:33019"/>
        <dbReference type="ChEBI" id="CHEBI:57926"/>
        <dbReference type="ChEBI" id="CHEBI:73682"/>
        <dbReference type="EC" id="2.7.7.87"/>
    </reaction>
</comment>
<comment type="caution">
    <text evidence="11">The sequence shown here is derived from an EMBL/GenBank/DDBJ whole genome shotgun (WGS) entry which is preliminary data.</text>
</comment>
<evidence type="ECO:0000259" key="10">
    <source>
        <dbReference type="PROSITE" id="PS51163"/>
    </source>
</evidence>
<accession>A0A443YZ93</accession>
<dbReference type="EC" id="2.7.7.87" evidence="9"/>
<evidence type="ECO:0000256" key="5">
    <source>
        <dbReference type="ARBA" id="ARBA00022695"/>
    </source>
</evidence>
<proteinExistence type="inferred from homology"/>
<dbReference type="GO" id="GO:0006450">
    <property type="term" value="P:regulation of translational fidelity"/>
    <property type="evidence" value="ECO:0007669"/>
    <property type="project" value="TreeGrafter"/>
</dbReference>
<comment type="similarity">
    <text evidence="9">Belongs to the SUA5 family. TsaC subfamily.</text>
</comment>
<evidence type="ECO:0000256" key="6">
    <source>
        <dbReference type="ARBA" id="ARBA00022741"/>
    </source>
</evidence>
<dbReference type="InterPro" id="IPR023535">
    <property type="entry name" value="TC-AMP_synthase"/>
</dbReference>
<dbReference type="GO" id="GO:0005524">
    <property type="term" value="F:ATP binding"/>
    <property type="evidence" value="ECO:0007669"/>
    <property type="project" value="UniProtKB-UniRule"/>
</dbReference>
<dbReference type="InterPro" id="IPR017945">
    <property type="entry name" value="DHBP_synth_RibB-like_a/b_dom"/>
</dbReference>
<dbReference type="InterPro" id="IPR006070">
    <property type="entry name" value="Sua5-like_dom"/>
</dbReference>
<dbReference type="RefSeq" id="WP_128352449.1">
    <property type="nucleotide sequence ID" value="NZ_RSFE01000005.1"/>
</dbReference>
<keyword evidence="12" id="KW-1185">Reference proteome</keyword>
<evidence type="ECO:0000256" key="2">
    <source>
        <dbReference type="ARBA" id="ARBA00022490"/>
    </source>
</evidence>
<dbReference type="Pfam" id="PF01300">
    <property type="entry name" value="Sua5_yciO_yrdC"/>
    <property type="match status" value="1"/>
</dbReference>
<dbReference type="OrthoDB" id="9814580at2"/>
<dbReference type="GO" id="GO:0002949">
    <property type="term" value="P:tRNA threonylcarbamoyladenosine modification"/>
    <property type="evidence" value="ECO:0007669"/>
    <property type="project" value="UniProtKB-UniRule"/>
</dbReference>
<keyword evidence="5 9" id="KW-0548">Nucleotidyltransferase</keyword>
<keyword evidence="7 9" id="KW-0067">ATP-binding</keyword>
<evidence type="ECO:0000256" key="9">
    <source>
        <dbReference type="HAMAP-Rule" id="MF_01852"/>
    </source>
</evidence>
<reference evidence="11 12" key="1">
    <citation type="submission" date="2018-12" db="EMBL/GenBank/DDBJ databases">
        <authorList>
            <person name="Li A."/>
            <person name="Zhang M."/>
            <person name="Zhu H."/>
        </authorList>
    </citation>
    <scope>NUCLEOTIDE SEQUENCE [LARGE SCALE GENOMIC DNA]</scope>
    <source>
        <strain evidence="11 12">R04H25</strain>
    </source>
</reference>
<dbReference type="Proteomes" id="UP000288789">
    <property type="component" value="Unassembled WGS sequence"/>
</dbReference>
<dbReference type="PANTHER" id="PTHR17490:SF18">
    <property type="entry name" value="THREONYLCARBAMOYL-AMP SYNTHASE"/>
    <property type="match status" value="1"/>
</dbReference>
<dbReference type="PANTHER" id="PTHR17490">
    <property type="entry name" value="SUA5"/>
    <property type="match status" value="1"/>
</dbReference>
<name>A0A443YZ93_9GAMM</name>
<evidence type="ECO:0000256" key="3">
    <source>
        <dbReference type="ARBA" id="ARBA00022679"/>
    </source>
</evidence>
<dbReference type="FunFam" id="3.90.870.10:FF:000004">
    <property type="entry name" value="Threonylcarbamoyl-AMP synthase"/>
    <property type="match status" value="1"/>
</dbReference>
<comment type="subcellular location">
    <subcellularLocation>
        <location evidence="1 9">Cytoplasm</location>
    </subcellularLocation>
</comment>